<evidence type="ECO:0000259" key="2">
    <source>
        <dbReference type="Pfam" id="PF02517"/>
    </source>
</evidence>
<dbReference type="PATRIC" id="fig|28892.9.peg.574"/>
<feature type="transmembrane region" description="Helical" evidence="1">
    <location>
        <begin position="341"/>
        <end position="362"/>
    </location>
</feature>
<feature type="transmembrane region" description="Helical" evidence="1">
    <location>
        <begin position="76"/>
        <end position="101"/>
    </location>
</feature>
<feature type="transmembrane region" description="Helical" evidence="1">
    <location>
        <begin position="393"/>
        <end position="416"/>
    </location>
</feature>
<dbReference type="GO" id="GO:0080120">
    <property type="term" value="P:CAAX-box protein maturation"/>
    <property type="evidence" value="ECO:0007669"/>
    <property type="project" value="UniProtKB-ARBA"/>
</dbReference>
<feature type="domain" description="CAAX prenyl protease 2/Lysostaphin resistance protein A-like" evidence="2">
    <location>
        <begin position="325"/>
        <end position="405"/>
    </location>
</feature>
<reference evidence="3 4" key="1">
    <citation type="submission" date="2011-08" db="EMBL/GenBank/DDBJ databases">
        <title>The complete genome of Methanofollis liminatans DSM 4140.</title>
        <authorList>
            <consortium name="US DOE Joint Genome Institute (JGI-PGF)"/>
            <person name="Lucas S."/>
            <person name="Han J."/>
            <person name="Lapidus A."/>
            <person name="Bruce D."/>
            <person name="Goodwin L."/>
            <person name="Pitluck S."/>
            <person name="Peters L."/>
            <person name="Kyrpides N."/>
            <person name="Mavromatis K."/>
            <person name="Ivanova N."/>
            <person name="Mikhailova N."/>
            <person name="Lu M."/>
            <person name="Detter J.C."/>
            <person name="Tapia R."/>
            <person name="Han C."/>
            <person name="Land M."/>
            <person name="Hauser L."/>
            <person name="Markowitz V."/>
            <person name="Cheng J.-F."/>
            <person name="Hugenholtz P."/>
            <person name="Woyke T."/>
            <person name="Wu D."/>
            <person name="Spring S."/>
            <person name="Schuler E."/>
            <person name="Brambilla E."/>
            <person name="Klenk H.-P."/>
            <person name="Eisen J.A."/>
        </authorList>
    </citation>
    <scope>NUCLEOTIDE SEQUENCE [LARGE SCALE GENOMIC DNA]</scope>
    <source>
        <strain evidence="3 4">DSM 4140</strain>
    </source>
</reference>
<feature type="transmembrane region" description="Helical" evidence="1">
    <location>
        <begin position="186"/>
        <end position="208"/>
    </location>
</feature>
<dbReference type="Proteomes" id="UP000005095">
    <property type="component" value="Chromosome"/>
</dbReference>
<dbReference type="GO" id="GO:0004175">
    <property type="term" value="F:endopeptidase activity"/>
    <property type="evidence" value="ECO:0007669"/>
    <property type="project" value="UniProtKB-ARBA"/>
</dbReference>
<sequence>MILEISAACANSRGCEGGPDACLVFPAAIYVLTANRIHQVGIMKTPSFHPLLILLALLAGIVAILVAFSGDPGSEIGLFFSTGAEVAPIFLIALLAHLAYIRPRLRPFVALLTVVLLLALGALSWVLSLAPWITVVETDDLPLEMAMTLFVSLVLCMGAVFTCTLGFSSRIRRYISSYLPIDPENFVHTVGLVTVAGLALMPLIPLLVLGHAPLADLMADPDFALAALTPAEAAKTDFYGLLWMVVGSFIAVGFLVRRTLSDVLERLGVVVPTPKQVFFALGTGLLLVLIFTLIDHAILSVWNYFGWTVTDQHYMQALFSSYLTPVAAVMAAIVAGVGEELAIRGVLQPRFGIPLSVMVFASLHAYQYAWDGVLSVFLAGLVFALLRERTNTSVCAITHATYDLVLFGLLMAGIGWV</sequence>
<feature type="transmembrane region" description="Helical" evidence="1">
    <location>
        <begin position="277"/>
        <end position="302"/>
    </location>
</feature>
<feature type="transmembrane region" description="Helical" evidence="1">
    <location>
        <begin position="51"/>
        <end position="70"/>
    </location>
</feature>
<keyword evidence="1" id="KW-0812">Transmembrane</keyword>
<evidence type="ECO:0000256" key="1">
    <source>
        <dbReference type="SAM" id="Phobius"/>
    </source>
</evidence>
<dbReference type="InterPro" id="IPR003675">
    <property type="entry name" value="Rce1/LyrA-like_dom"/>
</dbReference>
<keyword evidence="1" id="KW-1133">Transmembrane helix</keyword>
<dbReference type="EMBL" id="CM001555">
    <property type="protein sequence ID" value="EJG06506.1"/>
    <property type="molecule type" value="Genomic_DNA"/>
</dbReference>
<dbReference type="STRING" id="28892.Metli_0538"/>
<name>J0RY92_9EURY</name>
<evidence type="ECO:0000313" key="3">
    <source>
        <dbReference type="EMBL" id="EJG06506.1"/>
    </source>
</evidence>
<dbReference type="HOGENOM" id="CLU_724831_0_0_2"/>
<feature type="transmembrane region" description="Helical" evidence="1">
    <location>
        <begin position="314"/>
        <end position="334"/>
    </location>
</feature>
<feature type="transmembrane region" description="Helical" evidence="1">
    <location>
        <begin position="145"/>
        <end position="165"/>
    </location>
</feature>
<feature type="transmembrane region" description="Helical" evidence="1">
    <location>
        <begin position="108"/>
        <end position="133"/>
    </location>
</feature>
<protein>
    <submittedName>
        <fullName evidence="3">Abortive infection protein</fullName>
    </submittedName>
</protein>
<dbReference type="Pfam" id="PF02517">
    <property type="entry name" value="Rce1-like"/>
    <property type="match status" value="1"/>
</dbReference>
<keyword evidence="4" id="KW-1185">Reference proteome</keyword>
<dbReference type="AlphaFoldDB" id="J0RY92"/>
<feature type="transmembrane region" description="Helical" evidence="1">
    <location>
        <begin position="238"/>
        <end position="256"/>
    </location>
</feature>
<gene>
    <name evidence="3" type="ORF">Metli_0538</name>
</gene>
<feature type="transmembrane region" description="Helical" evidence="1">
    <location>
        <begin position="368"/>
        <end position="386"/>
    </location>
</feature>
<keyword evidence="1" id="KW-0472">Membrane</keyword>
<organism evidence="3 4">
    <name type="scientific">Methanofollis liminatans DSM 4140</name>
    <dbReference type="NCBI Taxonomy" id="28892"/>
    <lineage>
        <taxon>Archaea</taxon>
        <taxon>Methanobacteriati</taxon>
        <taxon>Methanobacteriota</taxon>
        <taxon>Stenosarchaea group</taxon>
        <taxon>Methanomicrobia</taxon>
        <taxon>Methanomicrobiales</taxon>
        <taxon>Methanomicrobiaceae</taxon>
        <taxon>Methanofollis</taxon>
    </lineage>
</organism>
<proteinExistence type="predicted"/>
<evidence type="ECO:0000313" key="4">
    <source>
        <dbReference type="Proteomes" id="UP000005095"/>
    </source>
</evidence>
<accession>J0RY92</accession>